<dbReference type="RefSeq" id="WP_184939173.1">
    <property type="nucleotide sequence ID" value="NZ_JACHJV010000001.1"/>
</dbReference>
<dbReference type="CDD" id="cd16936">
    <property type="entry name" value="HATPase_RsbW-like"/>
    <property type="match status" value="1"/>
</dbReference>
<dbReference type="Gene3D" id="3.30.565.10">
    <property type="entry name" value="Histidine kinase-like ATPase, C-terminal domain"/>
    <property type="match status" value="1"/>
</dbReference>
<keyword evidence="1" id="KW-0808">Transferase</keyword>
<evidence type="ECO:0000259" key="3">
    <source>
        <dbReference type="Pfam" id="PF13581"/>
    </source>
</evidence>
<dbReference type="PANTHER" id="PTHR35526:SF3">
    <property type="entry name" value="ANTI-SIGMA-F FACTOR RSBW"/>
    <property type="match status" value="1"/>
</dbReference>
<evidence type="ECO:0000256" key="2">
    <source>
        <dbReference type="SAM" id="MobiDB-lite"/>
    </source>
</evidence>
<feature type="region of interest" description="Disordered" evidence="2">
    <location>
        <begin position="1"/>
        <end position="30"/>
    </location>
</feature>
<keyword evidence="1" id="KW-0418">Kinase</keyword>
<dbReference type="EMBL" id="JACHJV010000001">
    <property type="protein sequence ID" value="MBB4926207.1"/>
    <property type="molecule type" value="Genomic_DNA"/>
</dbReference>
<evidence type="ECO:0000256" key="1">
    <source>
        <dbReference type="ARBA" id="ARBA00022527"/>
    </source>
</evidence>
<dbReference type="Pfam" id="PF13581">
    <property type="entry name" value="HATPase_c_2"/>
    <property type="match status" value="1"/>
</dbReference>
<dbReference type="PANTHER" id="PTHR35526">
    <property type="entry name" value="ANTI-SIGMA-F FACTOR RSBW-RELATED"/>
    <property type="match status" value="1"/>
</dbReference>
<gene>
    <name evidence="4" type="ORF">FHR34_005200</name>
</gene>
<proteinExistence type="predicted"/>
<organism evidence="4 5">
    <name type="scientific">Kitasatospora kifunensis</name>
    <name type="common">Streptomyces kifunensis</name>
    <dbReference type="NCBI Taxonomy" id="58351"/>
    <lineage>
        <taxon>Bacteria</taxon>
        <taxon>Bacillati</taxon>
        <taxon>Actinomycetota</taxon>
        <taxon>Actinomycetes</taxon>
        <taxon>Kitasatosporales</taxon>
        <taxon>Streptomycetaceae</taxon>
        <taxon>Kitasatospora</taxon>
    </lineage>
</organism>
<feature type="domain" description="Histidine kinase/HSP90-like ATPase" evidence="3">
    <location>
        <begin position="87"/>
        <end position="201"/>
    </location>
</feature>
<comment type="caution">
    <text evidence="4">The sequence shown here is derived from an EMBL/GenBank/DDBJ whole genome shotgun (WGS) entry which is preliminary data.</text>
</comment>
<dbReference type="InterPro" id="IPR050267">
    <property type="entry name" value="Anti-sigma-factor_SerPK"/>
</dbReference>
<dbReference type="AlphaFoldDB" id="A0A7W7R696"/>
<sequence>MTNRAGAAGAAVPDPGGTTRTDHETPWSPTVDHTLVTAILADICTSTHRPQPARQQMRVWDMSGVEQDQRMPAQQNELRQANWPVEPQPQAIGQSRHLAVSLVRQWVPDLPEECMDRVQQVVGELVANAVQHVGKAPISVELWITPRRNLAVVVTDPSPVPPVPREPYDDDTRGRGLHVVANETMAWSWRQEPCGGKAVRATVELTATKSPAQHRAEALAERVRAARPTPVVHGLTGPLVPGLRSAV</sequence>
<accession>A0A7W7R696</accession>
<keyword evidence="1" id="KW-0723">Serine/threonine-protein kinase</keyword>
<reference evidence="4 5" key="1">
    <citation type="submission" date="2020-08" db="EMBL/GenBank/DDBJ databases">
        <title>Sequencing the genomes of 1000 actinobacteria strains.</title>
        <authorList>
            <person name="Klenk H.-P."/>
        </authorList>
    </citation>
    <scope>NUCLEOTIDE SEQUENCE [LARGE SCALE GENOMIC DNA]</scope>
    <source>
        <strain evidence="4 5">DSM 41654</strain>
    </source>
</reference>
<protein>
    <submittedName>
        <fullName evidence="4">Anti-sigma regulatory factor (Ser/Thr protein kinase)</fullName>
    </submittedName>
</protein>
<dbReference type="Proteomes" id="UP000540506">
    <property type="component" value="Unassembled WGS sequence"/>
</dbReference>
<evidence type="ECO:0000313" key="5">
    <source>
        <dbReference type="Proteomes" id="UP000540506"/>
    </source>
</evidence>
<dbReference type="GO" id="GO:0004674">
    <property type="term" value="F:protein serine/threonine kinase activity"/>
    <property type="evidence" value="ECO:0007669"/>
    <property type="project" value="UniProtKB-KW"/>
</dbReference>
<feature type="compositionally biased region" description="Low complexity" evidence="2">
    <location>
        <begin position="1"/>
        <end position="11"/>
    </location>
</feature>
<dbReference type="InterPro" id="IPR003594">
    <property type="entry name" value="HATPase_dom"/>
</dbReference>
<keyword evidence="5" id="KW-1185">Reference proteome</keyword>
<evidence type="ECO:0000313" key="4">
    <source>
        <dbReference type="EMBL" id="MBB4926207.1"/>
    </source>
</evidence>
<name>A0A7W7R696_KITKI</name>
<dbReference type="InterPro" id="IPR036890">
    <property type="entry name" value="HATPase_C_sf"/>
</dbReference>
<dbReference type="SUPFAM" id="SSF55874">
    <property type="entry name" value="ATPase domain of HSP90 chaperone/DNA topoisomerase II/histidine kinase"/>
    <property type="match status" value="1"/>
</dbReference>